<keyword evidence="3" id="KW-1185">Reference proteome</keyword>
<reference evidence="2 3" key="1">
    <citation type="submission" date="2018-11" db="EMBL/GenBank/DDBJ databases">
        <authorList>
            <consortium name="Pathogen Informatics"/>
        </authorList>
    </citation>
    <scope>NUCLEOTIDE SEQUENCE [LARGE SCALE GENOMIC DNA]</scope>
</reference>
<evidence type="ECO:0000313" key="2">
    <source>
        <dbReference type="EMBL" id="VDN16482.1"/>
    </source>
</evidence>
<feature type="compositionally biased region" description="Low complexity" evidence="1">
    <location>
        <begin position="72"/>
        <end position="84"/>
    </location>
</feature>
<dbReference type="AlphaFoldDB" id="A0A3P7P8U7"/>
<gene>
    <name evidence="2" type="ORF">DILT_LOCUS12313</name>
</gene>
<sequence>MLGLPALGLSPTSRSLSAVEPLTFLQLSVRDQAAICASVGYALTPVWAWLVGSMDSLESQLRFRALWSAPKTATENPATAEPAEGSSGRRRDQHADRGSTSAAVDGSDAASRQTNSSHIGCITTPTSQSGLATANCAVFESGAGANEHHDTAPNIDITSHKHTAYIVDAFLYLFKAFEMAWPSGLCHHLRALPLEEDVNVDEKNWRADNTQTADFPGPLAQRTDAFFRRSDSTLSLAGAGLDPVLTPVSEALPLAVYPQRLQPNSRRSELFGTAGRSSENIFSTSTPVNFDPEHSNWSEMLKVSESERPILMGGEFLDRTAHAGSVLSRWCASLEAFSRKFSDDVGTESRSYMVELGRFTEKEARFRKEMERLRNATRRDLTLVVDREPQALLLGTVRQLNVEFSKRVVQGQLSNSLLRTSSEFERTPLSSSSSSGA</sequence>
<dbReference type="GO" id="GO:0000209">
    <property type="term" value="P:protein polyubiquitination"/>
    <property type="evidence" value="ECO:0007669"/>
    <property type="project" value="TreeGrafter"/>
</dbReference>
<feature type="region of interest" description="Disordered" evidence="1">
    <location>
        <begin position="72"/>
        <end position="121"/>
    </location>
</feature>
<dbReference type="GO" id="GO:0005737">
    <property type="term" value="C:cytoplasm"/>
    <property type="evidence" value="ECO:0007669"/>
    <property type="project" value="TreeGrafter"/>
</dbReference>
<dbReference type="PANTHER" id="PTHR46276">
    <property type="entry name" value="E3 UBIQUITIN-PROTEIN LIGASE UBR5"/>
    <property type="match status" value="1"/>
</dbReference>
<dbReference type="OrthoDB" id="298098at2759"/>
<proteinExistence type="predicted"/>
<name>A0A3P7P8U7_DIBLA</name>
<feature type="compositionally biased region" description="Polar residues" evidence="1">
    <location>
        <begin position="110"/>
        <end position="121"/>
    </location>
</feature>
<dbReference type="EMBL" id="UYRU01065974">
    <property type="protein sequence ID" value="VDN16482.1"/>
    <property type="molecule type" value="Genomic_DNA"/>
</dbReference>
<dbReference type="PANTHER" id="PTHR46276:SF1">
    <property type="entry name" value="E3 UBIQUITIN-PROTEIN LIGASE UBR5"/>
    <property type="match status" value="1"/>
</dbReference>
<evidence type="ECO:0000313" key="3">
    <source>
        <dbReference type="Proteomes" id="UP000281553"/>
    </source>
</evidence>
<organism evidence="2 3">
    <name type="scientific">Dibothriocephalus latus</name>
    <name type="common">Fish tapeworm</name>
    <name type="synonym">Diphyllobothrium latum</name>
    <dbReference type="NCBI Taxonomy" id="60516"/>
    <lineage>
        <taxon>Eukaryota</taxon>
        <taxon>Metazoa</taxon>
        <taxon>Spiralia</taxon>
        <taxon>Lophotrochozoa</taxon>
        <taxon>Platyhelminthes</taxon>
        <taxon>Cestoda</taxon>
        <taxon>Eucestoda</taxon>
        <taxon>Diphyllobothriidea</taxon>
        <taxon>Diphyllobothriidae</taxon>
        <taxon>Dibothriocephalus</taxon>
    </lineage>
</organism>
<evidence type="ECO:0000256" key="1">
    <source>
        <dbReference type="SAM" id="MobiDB-lite"/>
    </source>
</evidence>
<feature type="compositionally biased region" description="Basic and acidic residues" evidence="1">
    <location>
        <begin position="87"/>
        <end position="97"/>
    </location>
</feature>
<dbReference type="GO" id="GO:0090263">
    <property type="term" value="P:positive regulation of canonical Wnt signaling pathway"/>
    <property type="evidence" value="ECO:0007669"/>
    <property type="project" value="TreeGrafter"/>
</dbReference>
<protein>
    <submittedName>
        <fullName evidence="2">Uncharacterized protein</fullName>
    </submittedName>
</protein>
<dbReference type="GO" id="GO:0034450">
    <property type="term" value="F:ubiquitin-ubiquitin ligase activity"/>
    <property type="evidence" value="ECO:0007669"/>
    <property type="project" value="TreeGrafter"/>
</dbReference>
<accession>A0A3P7P8U7</accession>
<dbReference type="Proteomes" id="UP000281553">
    <property type="component" value="Unassembled WGS sequence"/>
</dbReference>
<feature type="non-terminal residue" evidence="2">
    <location>
        <position position="437"/>
    </location>
</feature>
<dbReference type="GO" id="GO:0005634">
    <property type="term" value="C:nucleus"/>
    <property type="evidence" value="ECO:0007669"/>
    <property type="project" value="TreeGrafter"/>
</dbReference>